<reference evidence="14" key="2">
    <citation type="submission" date="2023-05" db="EMBL/GenBank/DDBJ databases">
        <authorList>
            <person name="Fouks B."/>
        </authorList>
    </citation>
    <scope>NUCLEOTIDE SEQUENCE</scope>
    <source>
        <strain evidence="14">Stay&amp;Tobe</strain>
        <tissue evidence="14">Testes</tissue>
    </source>
</reference>
<evidence type="ECO:0000256" key="2">
    <source>
        <dbReference type="ARBA" id="ARBA00004123"/>
    </source>
</evidence>
<evidence type="ECO:0000256" key="3">
    <source>
        <dbReference type="ARBA" id="ARBA00006991"/>
    </source>
</evidence>
<dbReference type="EMBL" id="JASPKZ010003048">
    <property type="protein sequence ID" value="KAJ9594403.1"/>
    <property type="molecule type" value="Genomic_DNA"/>
</dbReference>
<comment type="similarity">
    <text evidence="3">Belongs to the krueppel C2H2-type zinc-finger protein family.</text>
</comment>
<dbReference type="Gene3D" id="3.30.160.60">
    <property type="entry name" value="Classic Zinc Finger"/>
    <property type="match status" value="5"/>
</dbReference>
<dbReference type="GO" id="GO:0008270">
    <property type="term" value="F:zinc ion binding"/>
    <property type="evidence" value="ECO:0007669"/>
    <property type="project" value="UniProtKB-KW"/>
</dbReference>
<dbReference type="AlphaFoldDB" id="A0AAD8EL84"/>
<reference evidence="14" key="1">
    <citation type="journal article" date="2023" name="IScience">
        <title>Live-bearing cockroach genome reveals convergent evolutionary mechanisms linked to viviparity in insects and beyond.</title>
        <authorList>
            <person name="Fouks B."/>
            <person name="Harrison M.C."/>
            <person name="Mikhailova A.A."/>
            <person name="Marchal E."/>
            <person name="English S."/>
            <person name="Carruthers M."/>
            <person name="Jennings E.C."/>
            <person name="Chiamaka E.L."/>
            <person name="Frigard R.A."/>
            <person name="Pippel M."/>
            <person name="Attardo G.M."/>
            <person name="Benoit J.B."/>
            <person name="Bornberg-Bauer E."/>
            <person name="Tobe S.S."/>
        </authorList>
    </citation>
    <scope>NUCLEOTIDE SEQUENCE</scope>
    <source>
        <strain evidence="14">Stay&amp;Tobe</strain>
    </source>
</reference>
<dbReference type="PANTHER" id="PTHR10032:SF272">
    <property type="entry name" value="OVO-LIKE ZINC FINGER 1A-RELATED"/>
    <property type="match status" value="1"/>
</dbReference>
<evidence type="ECO:0000313" key="14">
    <source>
        <dbReference type="EMBL" id="KAJ9594403.1"/>
    </source>
</evidence>
<dbReference type="PANTHER" id="PTHR10032">
    <property type="entry name" value="ZINC FINGER PROTEIN WITH KRAB AND SCAN DOMAINS"/>
    <property type="match status" value="1"/>
</dbReference>
<dbReference type="InterPro" id="IPR036236">
    <property type="entry name" value="Znf_C2H2_sf"/>
</dbReference>
<accession>A0AAD8EL84</accession>
<evidence type="ECO:0000256" key="11">
    <source>
        <dbReference type="ARBA" id="ARBA00023242"/>
    </source>
</evidence>
<keyword evidence="4" id="KW-0479">Metal-binding</keyword>
<dbReference type="GO" id="GO:0005634">
    <property type="term" value="C:nucleus"/>
    <property type="evidence" value="ECO:0007669"/>
    <property type="project" value="UniProtKB-SubCell"/>
</dbReference>
<dbReference type="PROSITE" id="PS50157">
    <property type="entry name" value="ZINC_FINGER_C2H2_2"/>
    <property type="match status" value="5"/>
</dbReference>
<dbReference type="PROSITE" id="PS00028">
    <property type="entry name" value="ZINC_FINGER_C2H2_1"/>
    <property type="match status" value="5"/>
</dbReference>
<dbReference type="InterPro" id="IPR027756">
    <property type="entry name" value="Ovo-like"/>
</dbReference>
<feature type="domain" description="C2H2-type" evidence="13">
    <location>
        <begin position="119"/>
        <end position="146"/>
    </location>
</feature>
<evidence type="ECO:0000256" key="10">
    <source>
        <dbReference type="ARBA" id="ARBA00023163"/>
    </source>
</evidence>
<evidence type="ECO:0000259" key="13">
    <source>
        <dbReference type="PROSITE" id="PS50157"/>
    </source>
</evidence>
<evidence type="ECO:0000313" key="15">
    <source>
        <dbReference type="Proteomes" id="UP001233999"/>
    </source>
</evidence>
<dbReference type="GO" id="GO:0000978">
    <property type="term" value="F:RNA polymerase II cis-regulatory region sequence-specific DNA binding"/>
    <property type="evidence" value="ECO:0007669"/>
    <property type="project" value="TreeGrafter"/>
</dbReference>
<evidence type="ECO:0000256" key="8">
    <source>
        <dbReference type="ARBA" id="ARBA00023015"/>
    </source>
</evidence>
<dbReference type="FunFam" id="3.30.160.60:FF:000100">
    <property type="entry name" value="Zinc finger 45-like"/>
    <property type="match status" value="1"/>
</dbReference>
<dbReference type="Proteomes" id="UP001233999">
    <property type="component" value="Unassembled WGS sequence"/>
</dbReference>
<evidence type="ECO:0000256" key="5">
    <source>
        <dbReference type="ARBA" id="ARBA00022737"/>
    </source>
</evidence>
<dbReference type="SUPFAM" id="SSF57667">
    <property type="entry name" value="beta-beta-alpha zinc fingers"/>
    <property type="match status" value="3"/>
</dbReference>
<dbReference type="InterPro" id="IPR013087">
    <property type="entry name" value="Znf_C2H2_type"/>
</dbReference>
<keyword evidence="8" id="KW-0805">Transcription regulation</keyword>
<evidence type="ECO:0000256" key="12">
    <source>
        <dbReference type="PROSITE-ProRule" id="PRU00042"/>
    </source>
</evidence>
<keyword evidence="11" id="KW-0539">Nucleus</keyword>
<evidence type="ECO:0000256" key="4">
    <source>
        <dbReference type="ARBA" id="ARBA00022723"/>
    </source>
</evidence>
<organism evidence="14 15">
    <name type="scientific">Diploptera punctata</name>
    <name type="common">Pacific beetle cockroach</name>
    <dbReference type="NCBI Taxonomy" id="6984"/>
    <lineage>
        <taxon>Eukaryota</taxon>
        <taxon>Metazoa</taxon>
        <taxon>Ecdysozoa</taxon>
        <taxon>Arthropoda</taxon>
        <taxon>Hexapoda</taxon>
        <taxon>Insecta</taxon>
        <taxon>Pterygota</taxon>
        <taxon>Neoptera</taxon>
        <taxon>Polyneoptera</taxon>
        <taxon>Dictyoptera</taxon>
        <taxon>Blattodea</taxon>
        <taxon>Blaberoidea</taxon>
        <taxon>Blaberidae</taxon>
        <taxon>Diplopterinae</taxon>
        <taxon>Diploptera</taxon>
    </lineage>
</organism>
<dbReference type="FunFam" id="3.30.160.60:FF:000630">
    <property type="entry name" value="Zinc finger protein 180"/>
    <property type="match status" value="1"/>
</dbReference>
<keyword evidence="15" id="KW-1185">Reference proteome</keyword>
<gene>
    <name evidence="14" type="ORF">L9F63_014193</name>
</gene>
<evidence type="ECO:0000256" key="1">
    <source>
        <dbReference type="ARBA" id="ARBA00003767"/>
    </source>
</evidence>
<dbReference type="GO" id="GO:0009913">
    <property type="term" value="P:epidermal cell differentiation"/>
    <property type="evidence" value="ECO:0007669"/>
    <property type="project" value="TreeGrafter"/>
</dbReference>
<feature type="domain" description="C2H2-type" evidence="13">
    <location>
        <begin position="230"/>
        <end position="254"/>
    </location>
</feature>
<feature type="domain" description="C2H2-type" evidence="13">
    <location>
        <begin position="147"/>
        <end position="174"/>
    </location>
</feature>
<feature type="domain" description="C2H2-type" evidence="13">
    <location>
        <begin position="202"/>
        <end position="229"/>
    </location>
</feature>
<dbReference type="SMART" id="SM00355">
    <property type="entry name" value="ZnF_C2H2"/>
    <property type="match status" value="5"/>
</dbReference>
<dbReference type="Pfam" id="PF00096">
    <property type="entry name" value="zf-C2H2"/>
    <property type="match status" value="4"/>
</dbReference>
<keyword evidence="5" id="KW-0677">Repeat</keyword>
<evidence type="ECO:0000256" key="7">
    <source>
        <dbReference type="ARBA" id="ARBA00022833"/>
    </source>
</evidence>
<keyword evidence="6 12" id="KW-0863">Zinc-finger</keyword>
<sequence>MNCKFAITQDDRLPQTELKAHDVKMEIKTEVDEFASVYIKCEPFPAVDPLGSEETNLEVEQSKESPKILVENSHLNETKYIPSIVHFEEGKSNDGEINLTGAYTLNEHSKKGDNYMIRFKCAICDKSFASLSELNTHLLVHNNAKPFKCSRCNKSFVSKSTLNKHMKYHPNKPFKCSLCNRSFNNKADLNNHVLKHVKDRPFKCSVCNKSFPRNWDLSLHLRIHTNEKPFQCAICNKSFARKVSLVKHTRVHNK</sequence>
<evidence type="ECO:0000256" key="6">
    <source>
        <dbReference type="ARBA" id="ARBA00022771"/>
    </source>
</evidence>
<name>A0AAD8EL84_DIPPU</name>
<protein>
    <recommendedName>
        <fullName evidence="13">C2H2-type domain-containing protein</fullName>
    </recommendedName>
</protein>
<dbReference type="FunFam" id="3.30.160.60:FF:001156">
    <property type="entry name" value="Zinc finger protein 407"/>
    <property type="match status" value="1"/>
</dbReference>
<dbReference type="GO" id="GO:0000981">
    <property type="term" value="F:DNA-binding transcription factor activity, RNA polymerase II-specific"/>
    <property type="evidence" value="ECO:0007669"/>
    <property type="project" value="TreeGrafter"/>
</dbReference>
<evidence type="ECO:0000256" key="9">
    <source>
        <dbReference type="ARBA" id="ARBA00023125"/>
    </source>
</evidence>
<proteinExistence type="inferred from homology"/>
<dbReference type="Pfam" id="PF13894">
    <property type="entry name" value="zf-C2H2_4"/>
    <property type="match status" value="1"/>
</dbReference>
<comment type="function">
    <text evidence="1">May be involved in transcriptional regulation.</text>
</comment>
<comment type="caution">
    <text evidence="14">The sequence shown here is derived from an EMBL/GenBank/DDBJ whole genome shotgun (WGS) entry which is preliminary data.</text>
</comment>
<keyword evidence="7" id="KW-0862">Zinc</keyword>
<comment type="subcellular location">
    <subcellularLocation>
        <location evidence="2">Nucleus</location>
    </subcellularLocation>
</comment>
<keyword evidence="9" id="KW-0238">DNA-binding</keyword>
<feature type="domain" description="C2H2-type" evidence="13">
    <location>
        <begin position="174"/>
        <end position="201"/>
    </location>
</feature>
<dbReference type="FunFam" id="3.30.160.60:FF:000771">
    <property type="entry name" value="zinc finger protein 648"/>
    <property type="match status" value="1"/>
</dbReference>
<keyword evidence="10" id="KW-0804">Transcription</keyword>